<dbReference type="EMBL" id="AP010968">
    <property type="protein sequence ID" value="BAJ27027.1"/>
    <property type="molecule type" value="Genomic_DNA"/>
</dbReference>
<dbReference type="AlphaFoldDB" id="E4N746"/>
<name>E4N746_KITSK</name>
<organism evidence="2 3">
    <name type="scientific">Kitasatospora setae (strain ATCC 33774 / DSM 43861 / JCM 3304 / KCC A-0304 / NBRC 14216 / KM-6054)</name>
    <name type="common">Streptomyces setae</name>
    <dbReference type="NCBI Taxonomy" id="452652"/>
    <lineage>
        <taxon>Bacteria</taxon>
        <taxon>Bacillati</taxon>
        <taxon>Actinomycetota</taxon>
        <taxon>Actinomycetes</taxon>
        <taxon>Kitasatosporales</taxon>
        <taxon>Streptomycetaceae</taxon>
        <taxon>Kitasatospora</taxon>
    </lineage>
</organism>
<evidence type="ECO:0000313" key="3">
    <source>
        <dbReference type="Proteomes" id="UP000007076"/>
    </source>
</evidence>
<feature type="region of interest" description="Disordered" evidence="1">
    <location>
        <begin position="158"/>
        <end position="186"/>
    </location>
</feature>
<reference evidence="2 3" key="1">
    <citation type="journal article" date="2010" name="DNA Res.">
        <title>Genome sequence of Kitasatospora setae NBRC 14216T: an evolutionary snapshot of the family Streptomycetaceae.</title>
        <authorList>
            <person name="Ichikawa N."/>
            <person name="Oguchi A."/>
            <person name="Ikeda H."/>
            <person name="Ishikawa J."/>
            <person name="Kitani S."/>
            <person name="Watanabe Y."/>
            <person name="Nakamura S."/>
            <person name="Katano Y."/>
            <person name="Kishi E."/>
            <person name="Sasagawa M."/>
            <person name="Ankai A."/>
            <person name="Fukui S."/>
            <person name="Hashimoto Y."/>
            <person name="Kamata S."/>
            <person name="Otoguro M."/>
            <person name="Tanikawa S."/>
            <person name="Nihira T."/>
            <person name="Horinouchi S."/>
            <person name="Ohnishi Y."/>
            <person name="Hayakawa M."/>
            <person name="Kuzuyama T."/>
            <person name="Arisawa A."/>
            <person name="Nomoto F."/>
            <person name="Miura H."/>
            <person name="Takahashi Y."/>
            <person name="Fujita N."/>
        </authorList>
    </citation>
    <scope>NUCLEOTIDE SEQUENCE [LARGE SCALE GENOMIC DNA]</scope>
    <source>
        <strain evidence="3">ATCC 33774 / DSM 43861 / JCM 3304 / KCC A-0304 / NBRC 14216 / KM-6054</strain>
    </source>
</reference>
<dbReference type="PATRIC" id="fig|452652.3.peg.1191"/>
<feature type="compositionally biased region" description="Basic and acidic residues" evidence="1">
    <location>
        <begin position="70"/>
        <end position="87"/>
    </location>
</feature>
<accession>E4N746</accession>
<protein>
    <recommendedName>
        <fullName evidence="4">Amino acid transporter</fullName>
    </recommendedName>
</protein>
<evidence type="ECO:0000313" key="2">
    <source>
        <dbReference type="EMBL" id="BAJ27027.1"/>
    </source>
</evidence>
<feature type="region of interest" description="Disordered" evidence="1">
    <location>
        <begin position="70"/>
        <end position="95"/>
    </location>
</feature>
<dbReference type="KEGG" id="ksk:KSE_11940"/>
<dbReference type="HOGENOM" id="CLU_112485_0_0_11"/>
<dbReference type="Proteomes" id="UP000007076">
    <property type="component" value="Chromosome"/>
</dbReference>
<evidence type="ECO:0000256" key="1">
    <source>
        <dbReference type="SAM" id="MobiDB-lite"/>
    </source>
</evidence>
<sequence length="186" mass="20734">MGACAPLPEVARLFSGYRGAWWIAGGWAVDLRVGHHRRPHSDVDVQLLARELPLLAQHFADRPVTVTDRRTSARHRWDGRTAPEPGRETLSPDGTSVPVELLVGESDGPDWVFHRGRRTRLPLAGLTRRTPGGLPYLTPELVLLFKARDRRPKDEADFRDLAPLLTPAQRAGPHPHPWADRLGPAD</sequence>
<gene>
    <name evidence="2" type="ordered locus">KSE_11940</name>
</gene>
<evidence type="ECO:0008006" key="4">
    <source>
        <dbReference type="Google" id="ProtNLM"/>
    </source>
</evidence>
<dbReference type="Pfam" id="PF10706">
    <property type="entry name" value="Aminoglyc_resit"/>
    <property type="match status" value="1"/>
</dbReference>
<dbReference type="STRING" id="452652.KSE_11940"/>
<keyword evidence="3" id="KW-1185">Reference proteome</keyword>
<dbReference type="eggNOG" id="COG0346">
    <property type="taxonomic scope" value="Bacteria"/>
</dbReference>
<dbReference type="Gene3D" id="3.30.460.40">
    <property type="match status" value="1"/>
</dbReference>
<proteinExistence type="predicted"/>
<dbReference type="InterPro" id="IPR019646">
    <property type="entry name" value="Aminoglyc_AdlTrfase"/>
</dbReference>